<name>I1CSG1_RHIO9</name>
<evidence type="ECO:0000313" key="2">
    <source>
        <dbReference type="Proteomes" id="UP000009138"/>
    </source>
</evidence>
<evidence type="ECO:0000313" key="1">
    <source>
        <dbReference type="EMBL" id="EIE91391.1"/>
    </source>
</evidence>
<dbReference type="VEuPathDB" id="FungiDB:RO3G_16102"/>
<keyword evidence="2" id="KW-1185">Reference proteome</keyword>
<proteinExistence type="predicted"/>
<dbReference type="RefSeq" id="XP_067526787.1">
    <property type="nucleotide sequence ID" value="XM_067670686.1"/>
</dbReference>
<organism evidence="1 2">
    <name type="scientific">Rhizopus delemar (strain RA 99-880 / ATCC MYA-4621 / FGSC 9543 / NRRL 43880)</name>
    <name type="common">Mucormycosis agent</name>
    <name type="synonym">Rhizopus arrhizus var. delemar</name>
    <dbReference type="NCBI Taxonomy" id="246409"/>
    <lineage>
        <taxon>Eukaryota</taxon>
        <taxon>Fungi</taxon>
        <taxon>Fungi incertae sedis</taxon>
        <taxon>Mucoromycota</taxon>
        <taxon>Mucoromycotina</taxon>
        <taxon>Mucoromycetes</taxon>
        <taxon>Mucorales</taxon>
        <taxon>Mucorineae</taxon>
        <taxon>Rhizopodaceae</taxon>
        <taxon>Rhizopus</taxon>
    </lineage>
</organism>
<gene>
    <name evidence="1" type="ORF">RO3G_16102</name>
</gene>
<sequence length="75" mass="8455">MACPLDVHWMPRVWVMEKSGRMFLDSCLASNVDSFIQHNLHLLMPSSRATSGSLLTNAATTLINFFFLLRQLQGS</sequence>
<dbReference type="AlphaFoldDB" id="I1CSG1"/>
<dbReference type="Proteomes" id="UP000009138">
    <property type="component" value="Unassembled WGS sequence"/>
</dbReference>
<accession>I1CSG1</accession>
<dbReference type="EMBL" id="CH476749">
    <property type="protein sequence ID" value="EIE91391.1"/>
    <property type="molecule type" value="Genomic_DNA"/>
</dbReference>
<reference evidence="1 2" key="1">
    <citation type="journal article" date="2009" name="PLoS Genet.">
        <title>Genomic analysis of the basal lineage fungus Rhizopus oryzae reveals a whole-genome duplication.</title>
        <authorList>
            <person name="Ma L.-J."/>
            <person name="Ibrahim A.S."/>
            <person name="Skory C."/>
            <person name="Grabherr M.G."/>
            <person name="Burger G."/>
            <person name="Butler M."/>
            <person name="Elias M."/>
            <person name="Idnurm A."/>
            <person name="Lang B.F."/>
            <person name="Sone T."/>
            <person name="Abe A."/>
            <person name="Calvo S.E."/>
            <person name="Corrochano L.M."/>
            <person name="Engels R."/>
            <person name="Fu J."/>
            <person name="Hansberg W."/>
            <person name="Kim J.-M."/>
            <person name="Kodira C.D."/>
            <person name="Koehrsen M.J."/>
            <person name="Liu B."/>
            <person name="Miranda-Saavedra D."/>
            <person name="O'Leary S."/>
            <person name="Ortiz-Castellanos L."/>
            <person name="Poulter R."/>
            <person name="Rodriguez-Romero J."/>
            <person name="Ruiz-Herrera J."/>
            <person name="Shen Y.-Q."/>
            <person name="Zeng Q."/>
            <person name="Galagan J."/>
            <person name="Birren B.W."/>
            <person name="Cuomo C.A."/>
            <person name="Wickes B.L."/>
        </authorList>
    </citation>
    <scope>NUCLEOTIDE SEQUENCE [LARGE SCALE GENOMIC DNA]</scope>
    <source>
        <strain evidence="2">RA 99-880 / ATCC MYA-4621 / FGSC 9543 / NRRL 43880</strain>
    </source>
</reference>
<protein>
    <submittedName>
        <fullName evidence="1">Uncharacterized protein</fullName>
    </submittedName>
</protein>
<dbReference type="GeneID" id="93623067"/>
<dbReference type="InParanoid" id="I1CSG1"/>